<dbReference type="GO" id="GO:0005737">
    <property type="term" value="C:cytoplasm"/>
    <property type="evidence" value="ECO:0007669"/>
    <property type="project" value="TreeGrafter"/>
</dbReference>
<dbReference type="PANTHER" id="PTHR46088:SF1">
    <property type="entry name" value="TUBULIN--TYROSINE LIGASE-LIKE PROTEIN 12"/>
    <property type="match status" value="1"/>
</dbReference>
<organism evidence="3">
    <name type="scientific">Ceratitis capitata</name>
    <name type="common">Mediterranean fruit fly</name>
    <name type="synonym">Tephritis capitata</name>
    <dbReference type="NCBI Taxonomy" id="7213"/>
    <lineage>
        <taxon>Eukaryota</taxon>
        <taxon>Metazoa</taxon>
        <taxon>Ecdysozoa</taxon>
        <taxon>Arthropoda</taxon>
        <taxon>Hexapoda</taxon>
        <taxon>Insecta</taxon>
        <taxon>Pterygota</taxon>
        <taxon>Neoptera</taxon>
        <taxon>Endopterygota</taxon>
        <taxon>Diptera</taxon>
        <taxon>Brachycera</taxon>
        <taxon>Muscomorpha</taxon>
        <taxon>Tephritoidea</taxon>
        <taxon>Tephritidae</taxon>
        <taxon>Ceratitis</taxon>
        <taxon>Ceratitis</taxon>
    </lineage>
</organism>
<dbReference type="Proteomes" id="UP000606786">
    <property type="component" value="Unassembled WGS sequence"/>
</dbReference>
<dbReference type="OrthoDB" id="60477at2759"/>
<evidence type="ECO:0000259" key="1">
    <source>
        <dbReference type="Pfam" id="PF25556"/>
    </source>
</evidence>
<dbReference type="GO" id="GO:0016874">
    <property type="term" value="F:ligase activity"/>
    <property type="evidence" value="ECO:0007669"/>
    <property type="project" value="UniProtKB-KW"/>
</dbReference>
<evidence type="ECO:0000313" key="3">
    <source>
        <dbReference type="EMBL" id="JAC06476.1"/>
    </source>
</evidence>
<dbReference type="InterPro" id="IPR027749">
    <property type="entry name" value="TTLL12"/>
</dbReference>
<gene>
    <name evidence="3" type="primary">TTL12</name>
    <name evidence="2" type="ORF">CCAP1982_LOCUS22823</name>
</gene>
<name>W8BYM6_CERCA</name>
<dbReference type="AlphaFoldDB" id="W8BYM6"/>
<dbReference type="InterPro" id="IPR057954">
    <property type="entry name" value="SET_TTL12"/>
</dbReference>
<dbReference type="EMBL" id="GAMC01000080">
    <property type="protein sequence ID" value="JAC06476.1"/>
    <property type="molecule type" value="mRNA"/>
</dbReference>
<sequence>MDGVNLFTQFVAQHKPQLESSGVPQHFWQSLHRKLVKETFDAGIFLQLLLIDYEGDDQENTLETGAVGDTNNKTLLVAEEPRPRFALSVACEEGIKAKDPDAIYLIDHAWTYRVNYARQQLEQHEQLTDRMCAIMGVDIDDEDRIDQILVKMWRYCHSYTIATNGLSDEERLPIWYVMDEVGSAITHSDDPNFRLVPFLYLNTQTTYSLLFPIRDCDYEEQVTRDFVEYVSKHTADRDALLLPWRATDLREHSFVQVEPDAEYFSSGHIPESYPEGDIATLEPRVNRNQPLKVYSEYDVVSMHLTDSCFQLVANESEADVLWLTHHYKNFAELAHNTPNKFINQFPYEYVLTIKDLLAITGRRTAKQHHNPDTLETYPRWLPTTFNLKTELLQFASYYQHRVAKGLDNHWIVKPWNLARGLDTHISDSIVQIVRLPITGPKVAQKYIERPVLFRRAELDAEVKFDIRYVILVKSFQPLEAYVHRKFFLRFANKSFSLNNYDDYEQHFTVMNYHEEAELRHIKCEDFLSHWKEQYPAYDWPIIEREICMMLHEVLSCATKKSPPCGIPPCQQSRALYAADIMLSWERSNGNERDRMQPKLLEINWTPDCKRACDYYPDFFNDIFKLLFLGEQNNESFLQLEGNT</sequence>
<accession>W8BYM6</accession>
<dbReference type="InterPro" id="IPR004344">
    <property type="entry name" value="TTL/TTLL_fam"/>
</dbReference>
<protein>
    <submittedName>
        <fullName evidence="2">(Mediterranean fruit fly) hypothetical protein</fullName>
    </submittedName>
    <submittedName>
        <fullName evidence="3">Tubulin--tyrosine ligase-like protein 12</fullName>
    </submittedName>
</protein>
<evidence type="ECO:0000313" key="2">
    <source>
        <dbReference type="EMBL" id="CAD7014856.1"/>
    </source>
</evidence>
<evidence type="ECO:0000313" key="4">
    <source>
        <dbReference type="Proteomes" id="UP000606786"/>
    </source>
</evidence>
<keyword evidence="4" id="KW-1185">Reference proteome</keyword>
<dbReference type="Gene3D" id="3.30.470.20">
    <property type="entry name" value="ATP-grasp fold, B domain"/>
    <property type="match status" value="1"/>
</dbReference>
<dbReference type="PANTHER" id="PTHR46088">
    <property type="entry name" value="TUBULIN--TYROSINE LIGASE-LIKE PROTEIN 12"/>
    <property type="match status" value="1"/>
</dbReference>
<reference evidence="3" key="1">
    <citation type="submission" date="2013-07" db="EMBL/GenBank/DDBJ databases">
        <authorList>
            <person name="Geib S."/>
        </authorList>
    </citation>
    <scope>NUCLEOTIDE SEQUENCE</scope>
</reference>
<reference evidence="3" key="2">
    <citation type="journal article" date="2014" name="BMC Genomics">
        <title>A genomic perspective to assessing quality of mass-reared SIT flies used in Mediterranean fruit fly (Ceratitis capitata) eradication in California.</title>
        <authorList>
            <person name="Calla B."/>
            <person name="Hall B."/>
            <person name="Hou S."/>
            <person name="Geib S.M."/>
        </authorList>
    </citation>
    <scope>NUCLEOTIDE SEQUENCE</scope>
</reference>
<reference evidence="2" key="3">
    <citation type="submission" date="2020-11" db="EMBL/GenBank/DDBJ databases">
        <authorList>
            <person name="Whitehead M."/>
        </authorList>
    </citation>
    <scope>NUCLEOTIDE SEQUENCE</scope>
    <source>
        <strain evidence="2">EGII</strain>
    </source>
</reference>
<feature type="domain" description="Tubulin--tyrosine ligase-like protein 12 SET-like" evidence="1">
    <location>
        <begin position="88"/>
        <end position="248"/>
    </location>
</feature>
<dbReference type="Pfam" id="PF03133">
    <property type="entry name" value="TTL"/>
    <property type="match status" value="1"/>
</dbReference>
<dbReference type="PROSITE" id="PS51221">
    <property type="entry name" value="TTL"/>
    <property type="match status" value="1"/>
</dbReference>
<proteinExistence type="evidence at transcript level"/>
<dbReference type="EMBL" id="CAJHJT010000056">
    <property type="protein sequence ID" value="CAD7014856.1"/>
    <property type="molecule type" value="Genomic_DNA"/>
</dbReference>
<keyword evidence="3" id="KW-0436">Ligase</keyword>
<dbReference type="Pfam" id="PF25556">
    <property type="entry name" value="SET_TTL"/>
    <property type="match status" value="1"/>
</dbReference>